<sequence>MNVMPANPILDSNTFGMEVVLDLYDCNPETIRSKEKLQEYTRELCQVIEMTPYGAPFAERFGLNEAKTAGYSIVQLIETSSITGHFSEEWNSAYINIFSCREFDPEQAAEFSKNFFEANRVETTLHVRK</sequence>
<keyword evidence="3" id="KW-0210">Decarboxylase</keyword>
<dbReference type="GO" id="GO:0004014">
    <property type="term" value="F:adenosylmethionine decarboxylase activity"/>
    <property type="evidence" value="ECO:0007669"/>
    <property type="project" value="InterPro"/>
</dbReference>
<evidence type="ECO:0000256" key="4">
    <source>
        <dbReference type="ARBA" id="ARBA00022813"/>
    </source>
</evidence>
<reference evidence="11" key="1">
    <citation type="submission" date="2020-02" db="EMBL/GenBank/DDBJ databases">
        <authorList>
            <person name="Meier V. D."/>
        </authorList>
    </citation>
    <scope>NUCLEOTIDE SEQUENCE</scope>
    <source>
        <strain evidence="11">AVDCRST_MAG14</strain>
    </source>
</reference>
<keyword evidence="6" id="KW-0620">Polyamine biosynthesis</keyword>
<keyword evidence="4" id="KW-0068">Autocatalytic cleavage</keyword>
<evidence type="ECO:0000256" key="7">
    <source>
        <dbReference type="ARBA" id="ARBA00023145"/>
    </source>
</evidence>
<name>A0A6J4QPD9_9ACTN</name>
<keyword evidence="10" id="KW-0670">Pyruvate</keyword>
<dbReference type="Gene3D" id="3.60.90.10">
    <property type="entry name" value="S-adenosylmethionine decarboxylase"/>
    <property type="match status" value="1"/>
</dbReference>
<evidence type="ECO:0000256" key="3">
    <source>
        <dbReference type="ARBA" id="ARBA00022793"/>
    </source>
</evidence>
<dbReference type="PANTHER" id="PTHR33866">
    <property type="entry name" value="S-ADENOSYLMETHIONINE DECARBOXYLASE PROENZYME"/>
    <property type="match status" value="1"/>
</dbReference>
<evidence type="ECO:0000256" key="1">
    <source>
        <dbReference type="ARBA" id="ARBA00001928"/>
    </source>
</evidence>
<protein>
    <recommendedName>
        <fullName evidence="12">Adenosylmethionine decarboxylase</fullName>
    </recommendedName>
</protein>
<organism evidence="11">
    <name type="scientific">uncultured Rubrobacteraceae bacterium</name>
    <dbReference type="NCBI Taxonomy" id="349277"/>
    <lineage>
        <taxon>Bacteria</taxon>
        <taxon>Bacillati</taxon>
        <taxon>Actinomycetota</taxon>
        <taxon>Rubrobacteria</taxon>
        <taxon>Rubrobacterales</taxon>
        <taxon>Rubrobacteraceae</taxon>
        <taxon>environmental samples</taxon>
    </lineage>
</organism>
<evidence type="ECO:0000256" key="6">
    <source>
        <dbReference type="ARBA" id="ARBA00023115"/>
    </source>
</evidence>
<gene>
    <name evidence="11" type="ORF">AVDCRST_MAG14-753</name>
</gene>
<keyword evidence="5" id="KW-0745">Spermidine biosynthesis</keyword>
<keyword evidence="2" id="KW-0949">S-adenosyl-L-methionine</keyword>
<evidence type="ECO:0008006" key="12">
    <source>
        <dbReference type="Google" id="ProtNLM"/>
    </source>
</evidence>
<dbReference type="PANTHER" id="PTHR33866:SF2">
    <property type="entry name" value="S-ADENOSYLMETHIONINE DECARBOXYLASE PROENZYME"/>
    <property type="match status" value="1"/>
</dbReference>
<dbReference type="Pfam" id="PF02675">
    <property type="entry name" value="AdoMet_dc"/>
    <property type="match status" value="1"/>
</dbReference>
<dbReference type="EMBL" id="CADCVG010000033">
    <property type="protein sequence ID" value="CAA9449606.1"/>
    <property type="molecule type" value="Genomic_DNA"/>
</dbReference>
<dbReference type="SUPFAM" id="SSF56276">
    <property type="entry name" value="S-adenosylmethionine decarboxylase"/>
    <property type="match status" value="1"/>
</dbReference>
<dbReference type="GO" id="GO:0008295">
    <property type="term" value="P:spermidine biosynthetic process"/>
    <property type="evidence" value="ECO:0007669"/>
    <property type="project" value="UniProtKB-KW"/>
</dbReference>
<comment type="cofactor">
    <cofactor evidence="1">
        <name>pyruvate</name>
        <dbReference type="ChEBI" id="CHEBI:15361"/>
    </cofactor>
</comment>
<dbReference type="AlphaFoldDB" id="A0A6J4QPD9"/>
<evidence type="ECO:0000256" key="10">
    <source>
        <dbReference type="ARBA" id="ARBA00023317"/>
    </source>
</evidence>
<evidence type="ECO:0000256" key="8">
    <source>
        <dbReference type="ARBA" id="ARBA00023239"/>
    </source>
</evidence>
<evidence type="ECO:0000256" key="9">
    <source>
        <dbReference type="ARBA" id="ARBA00023270"/>
    </source>
</evidence>
<dbReference type="InterPro" id="IPR003826">
    <property type="entry name" value="AdoMetDC_fam_prok"/>
</dbReference>
<accession>A0A6J4QPD9</accession>
<keyword evidence="7" id="KW-0865">Zymogen</keyword>
<evidence type="ECO:0000313" key="11">
    <source>
        <dbReference type="EMBL" id="CAA9449606.1"/>
    </source>
</evidence>
<evidence type="ECO:0000256" key="2">
    <source>
        <dbReference type="ARBA" id="ARBA00022691"/>
    </source>
</evidence>
<keyword evidence="9" id="KW-0704">Schiff base</keyword>
<proteinExistence type="predicted"/>
<evidence type="ECO:0000256" key="5">
    <source>
        <dbReference type="ARBA" id="ARBA00023066"/>
    </source>
</evidence>
<dbReference type="InterPro" id="IPR016067">
    <property type="entry name" value="S-AdoMet_deCO2ase_core"/>
</dbReference>
<dbReference type="GO" id="GO:0005829">
    <property type="term" value="C:cytosol"/>
    <property type="evidence" value="ECO:0007669"/>
    <property type="project" value="TreeGrafter"/>
</dbReference>
<keyword evidence="8" id="KW-0456">Lyase</keyword>